<protein>
    <submittedName>
        <fullName evidence="1">Osmotically inducible protein OsmC</fullName>
    </submittedName>
</protein>
<dbReference type="Proteomes" id="UP000886251">
    <property type="component" value="Unassembled WGS sequence"/>
</dbReference>
<dbReference type="PANTHER" id="PTHR39624">
    <property type="entry name" value="PROTEIN INVOLVED IN RIMO-MEDIATED BETA-METHYLTHIOLATION OF RIBOSOMAL PROTEIN S12 YCAO"/>
    <property type="match status" value="1"/>
</dbReference>
<dbReference type="AlphaFoldDB" id="A0A831WBQ1"/>
<dbReference type="Gene3D" id="3.30.300.20">
    <property type="match status" value="1"/>
</dbReference>
<dbReference type="InterPro" id="IPR003718">
    <property type="entry name" value="OsmC/Ohr_fam"/>
</dbReference>
<dbReference type="Pfam" id="PF02566">
    <property type="entry name" value="OsmC"/>
    <property type="match status" value="1"/>
</dbReference>
<accession>A0A831WBQ1</accession>
<dbReference type="EMBL" id="DRKP01000174">
    <property type="protein sequence ID" value="HEB97492.1"/>
    <property type="molecule type" value="Genomic_DNA"/>
</dbReference>
<sequence length="133" mass="14611">MSTATIEVQFPGGKRVDARVGDFLIRTDQSVKGGGEASAPEPFDLFLASLATCAGIFALGFCQSRDLPTGGLGLRMVCERDDARRMIRLVRFQLDLPQGFPEKYRAGIVRAMELCAVKRHMNEAPEFAFELSP</sequence>
<reference evidence="1" key="1">
    <citation type="journal article" date="2020" name="mSystems">
        <title>Genome- and Community-Level Interaction Insights into Carbon Utilization and Element Cycling Functions of Hydrothermarchaeota in Hydrothermal Sediment.</title>
        <authorList>
            <person name="Zhou Z."/>
            <person name="Liu Y."/>
            <person name="Xu W."/>
            <person name="Pan J."/>
            <person name="Luo Z.H."/>
            <person name="Li M."/>
        </authorList>
    </citation>
    <scope>NUCLEOTIDE SEQUENCE [LARGE SCALE GENOMIC DNA]</scope>
    <source>
        <strain evidence="1">HyVt-443</strain>
    </source>
</reference>
<name>A0A831WBQ1_9GAMM</name>
<dbReference type="PANTHER" id="PTHR39624:SF2">
    <property type="entry name" value="OSMC-LIKE PROTEIN"/>
    <property type="match status" value="1"/>
</dbReference>
<gene>
    <name evidence="1" type="ORF">ENI96_13805</name>
</gene>
<evidence type="ECO:0000313" key="1">
    <source>
        <dbReference type="EMBL" id="HEB97492.1"/>
    </source>
</evidence>
<proteinExistence type="predicted"/>
<dbReference type="InterPro" id="IPR036102">
    <property type="entry name" value="OsmC/Ohrsf"/>
</dbReference>
<dbReference type="SUPFAM" id="SSF82784">
    <property type="entry name" value="OsmC-like"/>
    <property type="match status" value="1"/>
</dbReference>
<organism evidence="1">
    <name type="scientific">Sedimenticola thiotaurini</name>
    <dbReference type="NCBI Taxonomy" id="1543721"/>
    <lineage>
        <taxon>Bacteria</taxon>
        <taxon>Pseudomonadati</taxon>
        <taxon>Pseudomonadota</taxon>
        <taxon>Gammaproteobacteria</taxon>
        <taxon>Chromatiales</taxon>
        <taxon>Sedimenticolaceae</taxon>
        <taxon>Sedimenticola</taxon>
    </lineage>
</organism>
<comment type="caution">
    <text evidence="1">The sequence shown here is derived from an EMBL/GenBank/DDBJ whole genome shotgun (WGS) entry which is preliminary data.</text>
</comment>
<dbReference type="InterPro" id="IPR015946">
    <property type="entry name" value="KH_dom-like_a/b"/>
</dbReference>